<organism evidence="1 2">
    <name type="scientific">Sphaerobolus stellatus (strain SS14)</name>
    <dbReference type="NCBI Taxonomy" id="990650"/>
    <lineage>
        <taxon>Eukaryota</taxon>
        <taxon>Fungi</taxon>
        <taxon>Dikarya</taxon>
        <taxon>Basidiomycota</taxon>
        <taxon>Agaricomycotina</taxon>
        <taxon>Agaricomycetes</taxon>
        <taxon>Phallomycetidae</taxon>
        <taxon>Geastrales</taxon>
        <taxon>Sphaerobolaceae</taxon>
        <taxon>Sphaerobolus</taxon>
    </lineage>
</organism>
<name>A0A0C9UWX9_SPHS4</name>
<protein>
    <recommendedName>
        <fullName evidence="3">Heterokaryon incompatibility domain-containing protein</fullName>
    </recommendedName>
</protein>
<feature type="non-terminal residue" evidence="1">
    <location>
        <position position="319"/>
    </location>
</feature>
<evidence type="ECO:0008006" key="3">
    <source>
        <dbReference type="Google" id="ProtNLM"/>
    </source>
</evidence>
<evidence type="ECO:0000313" key="2">
    <source>
        <dbReference type="Proteomes" id="UP000054279"/>
    </source>
</evidence>
<keyword evidence="2" id="KW-1185">Reference proteome</keyword>
<dbReference type="Proteomes" id="UP000054279">
    <property type="component" value="Unassembled WGS sequence"/>
</dbReference>
<sequence length="319" mass="36587">MTSAEILFKEAGDQRLDPPPEDGRKWTYRDRQNGAGVEYIWLDEFCLSDPARGDSGPYVIEERKKELGKLTDIFRGATRVCVFCHEPNCDHTHSRCIWGKRIWTLGEIVHAADILIMTRVFASSKQRQHPVTIMRPLKAQTFREDMQHEAAKDKRWHLYSIMQHAGNSGTVSWQTAIHSFVVEAILRDEAGSFEDHILLGKALNGLLPRRARIQDLKGKDGWEDLAWLLELNQGFFNTTGLAAVCSIAESNVPRHRWLGKPIEPKEGNERLEPLVTSFPVRIKQKDGKLDPALFFVGPRTIPLHHWLERDSYALFNRDE</sequence>
<dbReference type="EMBL" id="KN837274">
    <property type="protein sequence ID" value="KIJ29821.1"/>
    <property type="molecule type" value="Genomic_DNA"/>
</dbReference>
<accession>A0A0C9UWX9</accession>
<evidence type="ECO:0000313" key="1">
    <source>
        <dbReference type="EMBL" id="KIJ29821.1"/>
    </source>
</evidence>
<dbReference type="OrthoDB" id="2624308at2759"/>
<dbReference type="HOGENOM" id="CLU_848776_0_0_1"/>
<reference evidence="1 2" key="1">
    <citation type="submission" date="2014-06" db="EMBL/GenBank/DDBJ databases">
        <title>Evolutionary Origins and Diversification of the Mycorrhizal Mutualists.</title>
        <authorList>
            <consortium name="DOE Joint Genome Institute"/>
            <consortium name="Mycorrhizal Genomics Consortium"/>
            <person name="Kohler A."/>
            <person name="Kuo A."/>
            <person name="Nagy L.G."/>
            <person name="Floudas D."/>
            <person name="Copeland A."/>
            <person name="Barry K.W."/>
            <person name="Cichocki N."/>
            <person name="Veneault-Fourrey C."/>
            <person name="LaButti K."/>
            <person name="Lindquist E.A."/>
            <person name="Lipzen A."/>
            <person name="Lundell T."/>
            <person name="Morin E."/>
            <person name="Murat C."/>
            <person name="Riley R."/>
            <person name="Ohm R."/>
            <person name="Sun H."/>
            <person name="Tunlid A."/>
            <person name="Henrissat B."/>
            <person name="Grigoriev I.V."/>
            <person name="Hibbett D.S."/>
            <person name="Martin F."/>
        </authorList>
    </citation>
    <scope>NUCLEOTIDE SEQUENCE [LARGE SCALE GENOMIC DNA]</scope>
    <source>
        <strain evidence="1 2">SS14</strain>
    </source>
</reference>
<gene>
    <name evidence="1" type="ORF">M422DRAFT_146380</name>
</gene>
<dbReference type="AlphaFoldDB" id="A0A0C9UWX9"/>
<proteinExistence type="predicted"/>